<dbReference type="GO" id="GO:0006811">
    <property type="term" value="P:monoatomic ion transport"/>
    <property type="evidence" value="ECO:0007669"/>
    <property type="project" value="UniProtKB-KW"/>
</dbReference>
<feature type="transmembrane region" description="Helical" evidence="10">
    <location>
        <begin position="100"/>
        <end position="119"/>
    </location>
</feature>
<evidence type="ECO:0000256" key="3">
    <source>
        <dbReference type="ARBA" id="ARBA00022449"/>
    </source>
</evidence>
<name>A0A074VC99_9NEIS</name>
<protein>
    <recommendedName>
        <fullName evidence="9">Multidrug-efflux transporter</fullName>
    </recommendedName>
</protein>
<keyword evidence="4" id="KW-1003">Cell membrane</keyword>
<dbReference type="Pfam" id="PF01554">
    <property type="entry name" value="MatE"/>
    <property type="match status" value="2"/>
</dbReference>
<keyword evidence="3" id="KW-0050">Antiport</keyword>
<feature type="transmembrane region" description="Helical" evidence="10">
    <location>
        <begin position="357"/>
        <end position="376"/>
    </location>
</feature>
<feature type="transmembrane region" description="Helical" evidence="10">
    <location>
        <begin position="64"/>
        <end position="88"/>
    </location>
</feature>
<dbReference type="GO" id="GO:0005886">
    <property type="term" value="C:plasma membrane"/>
    <property type="evidence" value="ECO:0007669"/>
    <property type="project" value="UniProtKB-SubCell"/>
</dbReference>
<sequence>MLFELNQHGRGELLAECRRLLRLALPILIAQVAQVGVGVVDTVMAGHASANDLAGVALGSNVFITLYITFLGVMTALQPILAQLYGAGKTTEIGEQGRQGIWFGLFLGVLGMLLLWAMIIPMQHWLNMGAYVDAVFGQFVFYIALGMPAAMIHRAFYAFASSLNRPKPIMVVSLIALLLNIPLNYIFVYGKFGMPQMGGAGCGLASAICFWLNAIALGIYIIRQRYFAPFALFARFEWPRWRTQASLLRLGIPIGMSFFLEVSLFTFISLLIARFGVTQVAAQQVVISITSLIYMLPQSVGIALAVCVGQAVGARNWQRARFVSGVGLCMGLLGACFTGVMLLLFRHFWVGLYTADQEVILLGGTLLIFAAVFQLSDATQTIASYALRGYKLTKIPMVIHAFSFWGLGLGFGCLFGLYFGMALYGFWLALVLALTGAAVALVWYLHRKSEKFMLTDAEGKS</sequence>
<feature type="transmembrane region" description="Helical" evidence="10">
    <location>
        <begin position="285"/>
        <end position="308"/>
    </location>
</feature>
<dbReference type="GO" id="GO:0015297">
    <property type="term" value="F:antiporter activity"/>
    <property type="evidence" value="ECO:0007669"/>
    <property type="project" value="UniProtKB-KW"/>
</dbReference>
<evidence type="ECO:0000313" key="12">
    <source>
        <dbReference type="Proteomes" id="UP000027644"/>
    </source>
</evidence>
<evidence type="ECO:0000256" key="1">
    <source>
        <dbReference type="ARBA" id="ARBA00004429"/>
    </source>
</evidence>
<dbReference type="PIRSF" id="PIRSF006603">
    <property type="entry name" value="DinF"/>
    <property type="match status" value="1"/>
</dbReference>
<reference evidence="11 12" key="1">
    <citation type="journal article" date="2014" name="PLoS Genet.">
        <title>Hidden diversity in honey bee gut symbionts detected by single-cell genomics.</title>
        <authorList>
            <person name="Engel P."/>
            <person name="Stepanauskas R."/>
            <person name="Moran N."/>
        </authorList>
    </citation>
    <scope>NUCLEOTIDE SEQUENCE [LARGE SCALE GENOMIC DNA]</scope>
    <source>
        <strain evidence="11 12">SCGC AB-598-J21</strain>
    </source>
</reference>
<accession>A0A074VC99</accession>
<evidence type="ECO:0000313" key="11">
    <source>
        <dbReference type="EMBL" id="KEQ00100.1"/>
    </source>
</evidence>
<feature type="transmembrane region" description="Helical" evidence="10">
    <location>
        <begin position="20"/>
        <end position="44"/>
    </location>
</feature>
<dbReference type="PANTHER" id="PTHR43298:SF2">
    <property type="entry name" value="FMN_FAD EXPORTER YEEO-RELATED"/>
    <property type="match status" value="1"/>
</dbReference>
<evidence type="ECO:0000256" key="7">
    <source>
        <dbReference type="ARBA" id="ARBA00023065"/>
    </source>
</evidence>
<dbReference type="EMBL" id="AVQL01000455">
    <property type="protein sequence ID" value="KEQ00100.1"/>
    <property type="molecule type" value="Genomic_DNA"/>
</dbReference>
<feature type="transmembrane region" description="Helical" evidence="10">
    <location>
        <begin position="250"/>
        <end position="273"/>
    </location>
</feature>
<evidence type="ECO:0000256" key="6">
    <source>
        <dbReference type="ARBA" id="ARBA00022989"/>
    </source>
</evidence>
<organism evidence="11 12">
    <name type="scientific">Snodgrassella alvi SCGC AB-598-J21</name>
    <dbReference type="NCBI Taxonomy" id="1385367"/>
    <lineage>
        <taxon>Bacteria</taxon>
        <taxon>Pseudomonadati</taxon>
        <taxon>Pseudomonadota</taxon>
        <taxon>Betaproteobacteria</taxon>
        <taxon>Neisseriales</taxon>
        <taxon>Neisseriaceae</taxon>
        <taxon>Snodgrassella</taxon>
    </lineage>
</organism>
<keyword evidence="2" id="KW-0813">Transport</keyword>
<comment type="caution">
    <text evidence="11">The sequence shown here is derived from an EMBL/GenBank/DDBJ whole genome shotgun (WGS) entry which is preliminary data.</text>
</comment>
<dbReference type="InterPro" id="IPR050222">
    <property type="entry name" value="MATE_MdtK"/>
</dbReference>
<feature type="transmembrane region" description="Helical" evidence="10">
    <location>
        <begin position="320"/>
        <end position="345"/>
    </location>
</feature>
<dbReference type="InterPro" id="IPR002528">
    <property type="entry name" value="MATE_fam"/>
</dbReference>
<dbReference type="PANTHER" id="PTHR43298">
    <property type="entry name" value="MULTIDRUG RESISTANCE PROTEIN NORM-RELATED"/>
    <property type="match status" value="1"/>
</dbReference>
<comment type="subcellular location">
    <subcellularLocation>
        <location evidence="1">Cell inner membrane</location>
        <topology evidence="1">Multi-pass membrane protein</topology>
    </subcellularLocation>
</comment>
<feature type="transmembrane region" description="Helical" evidence="10">
    <location>
        <begin position="169"/>
        <end position="192"/>
    </location>
</feature>
<keyword evidence="8 10" id="KW-0472">Membrane</keyword>
<dbReference type="NCBIfam" id="TIGR00797">
    <property type="entry name" value="matE"/>
    <property type="match status" value="1"/>
</dbReference>
<feature type="transmembrane region" description="Helical" evidence="10">
    <location>
        <begin position="424"/>
        <end position="445"/>
    </location>
</feature>
<evidence type="ECO:0000256" key="4">
    <source>
        <dbReference type="ARBA" id="ARBA00022475"/>
    </source>
</evidence>
<keyword evidence="6 10" id="KW-1133">Transmembrane helix</keyword>
<feature type="transmembrane region" description="Helical" evidence="10">
    <location>
        <begin position="198"/>
        <end position="222"/>
    </location>
</feature>
<dbReference type="InterPro" id="IPR048279">
    <property type="entry name" value="MdtK-like"/>
</dbReference>
<keyword evidence="7" id="KW-0406">Ion transport</keyword>
<evidence type="ECO:0000256" key="9">
    <source>
        <dbReference type="ARBA" id="ARBA00031636"/>
    </source>
</evidence>
<dbReference type="CDD" id="cd13131">
    <property type="entry name" value="MATE_NorM_like"/>
    <property type="match status" value="1"/>
</dbReference>
<dbReference type="AlphaFoldDB" id="A0A074VC99"/>
<gene>
    <name evidence="11" type="ORF">SASC598J21_022130</name>
</gene>
<proteinExistence type="predicted"/>
<evidence type="ECO:0000256" key="8">
    <source>
        <dbReference type="ARBA" id="ARBA00023136"/>
    </source>
</evidence>
<feature type="transmembrane region" description="Helical" evidence="10">
    <location>
        <begin position="139"/>
        <end position="157"/>
    </location>
</feature>
<dbReference type="Proteomes" id="UP000027644">
    <property type="component" value="Unassembled WGS sequence"/>
</dbReference>
<feature type="transmembrane region" description="Helical" evidence="10">
    <location>
        <begin position="397"/>
        <end position="418"/>
    </location>
</feature>
<evidence type="ECO:0000256" key="2">
    <source>
        <dbReference type="ARBA" id="ARBA00022448"/>
    </source>
</evidence>
<evidence type="ECO:0000256" key="10">
    <source>
        <dbReference type="SAM" id="Phobius"/>
    </source>
</evidence>
<evidence type="ECO:0000256" key="5">
    <source>
        <dbReference type="ARBA" id="ARBA00022692"/>
    </source>
</evidence>
<keyword evidence="5 10" id="KW-0812">Transmembrane</keyword>
<dbReference type="GO" id="GO:0042910">
    <property type="term" value="F:xenobiotic transmembrane transporter activity"/>
    <property type="evidence" value="ECO:0007669"/>
    <property type="project" value="InterPro"/>
</dbReference>